<dbReference type="Gene3D" id="1.20.58.1610">
    <property type="entry name" value="NADH:ubiquinone/plastoquinone oxidoreductase, chain 3"/>
    <property type="match status" value="1"/>
</dbReference>
<dbReference type="GO" id="GO:0048038">
    <property type="term" value="F:quinone binding"/>
    <property type="evidence" value="ECO:0007669"/>
    <property type="project" value="UniProtKB-KW"/>
</dbReference>
<dbReference type="EMBL" id="CP046391">
    <property type="protein sequence ID" value="QJC27496.1"/>
    <property type="molecule type" value="Genomic_DNA"/>
</dbReference>
<evidence type="ECO:0000256" key="5">
    <source>
        <dbReference type="ARBA" id="ARBA00022989"/>
    </source>
</evidence>
<dbReference type="AlphaFoldDB" id="A0A858PY08"/>
<protein>
    <recommendedName>
        <fullName evidence="7">NADH-quinone oxidoreductase subunit</fullName>
        <ecNumber evidence="7">7.1.1.-</ecNumber>
    </recommendedName>
</protein>
<keyword evidence="7" id="KW-0520">NAD</keyword>
<dbReference type="KEGG" id="aplt:ANPL_02055"/>
<organism evidence="9 10">
    <name type="scientific">Anaplasma platys</name>
    <dbReference type="NCBI Taxonomy" id="949"/>
    <lineage>
        <taxon>Bacteria</taxon>
        <taxon>Pseudomonadati</taxon>
        <taxon>Pseudomonadota</taxon>
        <taxon>Alphaproteobacteria</taxon>
        <taxon>Rickettsiales</taxon>
        <taxon>Anaplasmataceae</taxon>
        <taxon>Anaplasma</taxon>
    </lineage>
</organism>
<comment type="similarity">
    <text evidence="2 7">Belongs to the complex I subunit 3 family.</text>
</comment>
<accession>A0A858PY08</accession>
<dbReference type="Pfam" id="PF00507">
    <property type="entry name" value="Oxidored_q4"/>
    <property type="match status" value="1"/>
</dbReference>
<gene>
    <name evidence="9" type="primary">ndhC</name>
    <name evidence="9" type="ORF">ANPL_02055</name>
</gene>
<evidence type="ECO:0000256" key="7">
    <source>
        <dbReference type="RuleBase" id="RU003639"/>
    </source>
</evidence>
<keyword evidence="3" id="KW-0813">Transport</keyword>
<evidence type="ECO:0000313" key="10">
    <source>
        <dbReference type="Proteomes" id="UP000500930"/>
    </source>
</evidence>
<dbReference type="InterPro" id="IPR000440">
    <property type="entry name" value="NADH_UbQ/plastoQ_OxRdtase_su3"/>
</dbReference>
<evidence type="ECO:0000256" key="2">
    <source>
        <dbReference type="ARBA" id="ARBA00008472"/>
    </source>
</evidence>
<keyword evidence="7" id="KW-0874">Quinone</keyword>
<keyword evidence="4 7" id="KW-0812">Transmembrane</keyword>
<evidence type="ECO:0000256" key="4">
    <source>
        <dbReference type="ARBA" id="ARBA00022692"/>
    </source>
</evidence>
<dbReference type="EC" id="7.1.1.-" evidence="7"/>
<comment type="subcellular location">
    <subcellularLocation>
        <location evidence="7">Cell membrane</location>
        <topology evidence="7">Multi-pass membrane protein</topology>
    </subcellularLocation>
    <subcellularLocation>
        <location evidence="1">Membrane</location>
    </subcellularLocation>
</comment>
<keyword evidence="5 8" id="KW-1133">Transmembrane helix</keyword>
<feature type="transmembrane region" description="Helical" evidence="8">
    <location>
        <begin position="6"/>
        <end position="31"/>
    </location>
</feature>
<dbReference type="GO" id="GO:0030964">
    <property type="term" value="C:NADH dehydrogenase complex"/>
    <property type="evidence" value="ECO:0007669"/>
    <property type="project" value="TreeGrafter"/>
</dbReference>
<dbReference type="PANTHER" id="PTHR11058">
    <property type="entry name" value="NADH-UBIQUINONE OXIDOREDUCTASE CHAIN 3"/>
    <property type="match status" value="1"/>
</dbReference>
<evidence type="ECO:0000256" key="8">
    <source>
        <dbReference type="SAM" id="Phobius"/>
    </source>
</evidence>
<comment type="function">
    <text evidence="7">NDH-1 shuttles electrons from NADH, via FMN and iron-sulfur (Fe-S) centers, to quinones in the respiratory chain.</text>
</comment>
<sequence length="100" mass="11535">MFDVGEYSYVLVFCTLAALLSSLFAVLPIFLARRRDSVEKLVPYECGFDKKEGASSVFDIKFCVVGILFVIFDIEVTFRLTNRCTMFGYFLTTFCTYDWL</sequence>
<keyword evidence="6 8" id="KW-0472">Membrane</keyword>
<dbReference type="GO" id="GO:0005886">
    <property type="term" value="C:plasma membrane"/>
    <property type="evidence" value="ECO:0007669"/>
    <property type="project" value="UniProtKB-SubCell"/>
</dbReference>
<reference evidence="9 10" key="1">
    <citation type="journal article" date="2020" name="Pathogens">
        <title>First Whole Genome Sequence of Anaplasma platys, an Obligate Intracellular Rickettsial Pathogen of Dogs.</title>
        <authorList>
            <person name="Llanes A."/>
            <person name="Rajeev S."/>
        </authorList>
    </citation>
    <scope>NUCLEOTIDE SEQUENCE [LARGE SCALE GENOMIC DNA]</scope>
    <source>
        <strain evidence="9 10">S3</strain>
    </source>
</reference>
<dbReference type="PANTHER" id="PTHR11058:SF9">
    <property type="entry name" value="NADH-UBIQUINONE OXIDOREDUCTASE CHAIN 3"/>
    <property type="match status" value="1"/>
</dbReference>
<evidence type="ECO:0000256" key="3">
    <source>
        <dbReference type="ARBA" id="ARBA00022448"/>
    </source>
</evidence>
<dbReference type="InterPro" id="IPR038430">
    <property type="entry name" value="NDAH_ubi_oxred_su3_sf"/>
</dbReference>
<keyword evidence="10" id="KW-1185">Reference proteome</keyword>
<proteinExistence type="inferred from homology"/>
<comment type="catalytic activity">
    <reaction evidence="7">
        <text>a quinone + NADH + 5 H(+)(in) = a quinol + NAD(+) + 4 H(+)(out)</text>
        <dbReference type="Rhea" id="RHEA:57888"/>
        <dbReference type="ChEBI" id="CHEBI:15378"/>
        <dbReference type="ChEBI" id="CHEBI:24646"/>
        <dbReference type="ChEBI" id="CHEBI:57540"/>
        <dbReference type="ChEBI" id="CHEBI:57945"/>
        <dbReference type="ChEBI" id="CHEBI:132124"/>
    </reaction>
</comment>
<dbReference type="Proteomes" id="UP000500930">
    <property type="component" value="Chromosome"/>
</dbReference>
<name>A0A858PY08_9RICK</name>
<dbReference type="GO" id="GO:0008137">
    <property type="term" value="F:NADH dehydrogenase (ubiquinone) activity"/>
    <property type="evidence" value="ECO:0007669"/>
    <property type="project" value="InterPro"/>
</dbReference>
<evidence type="ECO:0000313" key="9">
    <source>
        <dbReference type="EMBL" id="QJC27496.1"/>
    </source>
</evidence>
<evidence type="ECO:0000256" key="6">
    <source>
        <dbReference type="ARBA" id="ARBA00023136"/>
    </source>
</evidence>
<evidence type="ECO:0000256" key="1">
    <source>
        <dbReference type="ARBA" id="ARBA00004370"/>
    </source>
</evidence>